<dbReference type="RefSeq" id="WP_253778835.1">
    <property type="nucleotide sequence ID" value="NZ_JAMTCK010000020.1"/>
</dbReference>
<protein>
    <submittedName>
        <fullName evidence="2">Uncharacterized protein</fullName>
    </submittedName>
</protein>
<organism evidence="2 3">
    <name type="scientific">Goodfellowiella coeruleoviolacea</name>
    <dbReference type="NCBI Taxonomy" id="334858"/>
    <lineage>
        <taxon>Bacteria</taxon>
        <taxon>Bacillati</taxon>
        <taxon>Actinomycetota</taxon>
        <taxon>Actinomycetes</taxon>
        <taxon>Pseudonocardiales</taxon>
        <taxon>Pseudonocardiaceae</taxon>
        <taxon>Goodfellowiella</taxon>
    </lineage>
</organism>
<feature type="compositionally biased region" description="Basic and acidic residues" evidence="1">
    <location>
        <begin position="142"/>
        <end position="152"/>
    </location>
</feature>
<sequence>MTADPAWARLVRAEHDYLVARQEILDADPVATLRAVFASGRDQRTALRLLDGLAAGRPDLVVALLPEVFEAALSLEKDGMLARQLLARLTGPERDQALEPLVAGQIGDPDPERWAELRALATLLEELGRLDLLERLKDAVRDSPSEDLRDIAEDFPEMTDD</sequence>
<name>A0AAE3GK52_9PSEU</name>
<gene>
    <name evidence="2" type="ORF">LX83_006561</name>
</gene>
<dbReference type="EMBL" id="JAMTCK010000020">
    <property type="protein sequence ID" value="MCP2169675.1"/>
    <property type="molecule type" value="Genomic_DNA"/>
</dbReference>
<evidence type="ECO:0000256" key="1">
    <source>
        <dbReference type="SAM" id="MobiDB-lite"/>
    </source>
</evidence>
<proteinExistence type="predicted"/>
<feature type="region of interest" description="Disordered" evidence="1">
    <location>
        <begin position="142"/>
        <end position="161"/>
    </location>
</feature>
<accession>A0AAE3GK52</accession>
<reference evidence="2" key="1">
    <citation type="submission" date="2022-06" db="EMBL/GenBank/DDBJ databases">
        <title>Genomic Encyclopedia of Archaeal and Bacterial Type Strains, Phase II (KMG-II): from individual species to whole genera.</title>
        <authorList>
            <person name="Goeker M."/>
        </authorList>
    </citation>
    <scope>NUCLEOTIDE SEQUENCE</scope>
    <source>
        <strain evidence="2">DSM 43935</strain>
    </source>
</reference>
<dbReference type="Proteomes" id="UP001206128">
    <property type="component" value="Unassembled WGS sequence"/>
</dbReference>
<evidence type="ECO:0000313" key="2">
    <source>
        <dbReference type="EMBL" id="MCP2169675.1"/>
    </source>
</evidence>
<evidence type="ECO:0000313" key="3">
    <source>
        <dbReference type="Proteomes" id="UP001206128"/>
    </source>
</evidence>
<dbReference type="AlphaFoldDB" id="A0AAE3GK52"/>
<keyword evidence="3" id="KW-1185">Reference proteome</keyword>
<comment type="caution">
    <text evidence="2">The sequence shown here is derived from an EMBL/GenBank/DDBJ whole genome shotgun (WGS) entry which is preliminary data.</text>
</comment>